<evidence type="ECO:0000259" key="4">
    <source>
        <dbReference type="Pfam" id="PF13962"/>
    </source>
</evidence>
<feature type="repeat" description="ANK" evidence="2">
    <location>
        <begin position="148"/>
        <end position="172"/>
    </location>
</feature>
<feature type="transmembrane region" description="Helical" evidence="3">
    <location>
        <begin position="637"/>
        <end position="659"/>
    </location>
</feature>
<proteinExistence type="predicted"/>
<dbReference type="Pfam" id="PF14223">
    <property type="entry name" value="Retrotran_gag_2"/>
    <property type="match status" value="1"/>
</dbReference>
<keyword evidence="3" id="KW-0472">Membrane</keyword>
<comment type="caution">
    <text evidence="5">The sequence shown here is derived from an EMBL/GenBank/DDBJ whole genome shotgun (WGS) entry which is preliminary data.</text>
</comment>
<sequence>MAAPSITSTGIVLEVLTKDNYENWSTLVENYLVGEGLWHDTVEADSKVDRSTPDWKSKNGKALHAIQLSCGSDTLGKIRHFKSAKEAWNHLKTSFSEDVKAFPDIEQGQGNERFIFELHSDVKKGYWNDAKSFIINNPDAIFETSLSSGRTVLHEAVAAGQEKIVKELVKIGNQRLLRMKDKRGYTALALAAELTDNVKIAEWMVNKGGTELLTIKTKDDDDDNDNDDKSEKIPLLLALVKGHKEMARYLFSETPWSVFLEHKHKNDLCLKLICGCISAEIFDVAAALLQHKVGQELTLNHKYDYLRPLYALAHMPSAFHSGIKLEWWQRLIYKMLMIPPVLVLPSYQKVKEKVIKIVSHVEPDEGTRINTLTGKIFRWVPISLRIKLLGQNFGRFQLFVQTSLLQKCPAINKVYDMKMNHYLVLEILRCLRKKISTTSESDLHACSAYDSMLQAAKYGIIEFIDSMRLANPYLLWAIDKNKRDIFSHAILNRQEKVFQLIHETKGLKDIIAYREDVFGNNMLHLAAELGPSSVLGGMSNAALQMQRELQWFMAVKSIVPPKCNEARNKDGKKPRELFTKTHEELLKAGEKWAKDTASSFTIVGALIVTMMFAAAFTVPGGNDQTTGVPMFLNKDTFTLFITADAISLVTASSSVLIFIGILTSRYAEEDFRKRLPVKILFGLITLFLSVTSMMCAFCAALAMMLNGYHKLIILAMLLAIIPVLVLLPTQLKLSLEIVKSTMGFYFLTRKKTERHE</sequence>
<protein>
    <recommendedName>
        <fullName evidence="4">PGG domain-containing protein</fullName>
    </recommendedName>
</protein>
<dbReference type="PANTHER" id="PTHR24177">
    <property type="entry name" value="CASKIN"/>
    <property type="match status" value="1"/>
</dbReference>
<dbReference type="InterPro" id="IPR026961">
    <property type="entry name" value="PGG_dom"/>
</dbReference>
<dbReference type="GO" id="GO:0005886">
    <property type="term" value="C:plasma membrane"/>
    <property type="evidence" value="ECO:0007669"/>
    <property type="project" value="UniProtKB-SubCell"/>
</dbReference>
<dbReference type="Gene3D" id="1.25.40.20">
    <property type="entry name" value="Ankyrin repeat-containing domain"/>
    <property type="match status" value="1"/>
</dbReference>
<feature type="domain" description="PGG" evidence="4">
    <location>
        <begin position="590"/>
        <end position="703"/>
    </location>
</feature>
<reference evidence="5 6" key="1">
    <citation type="submission" date="2024-01" db="EMBL/GenBank/DDBJ databases">
        <title>The genomes of 5 underutilized Papilionoideae crops provide insights into root nodulation and disease resistanc.</title>
        <authorList>
            <person name="Yuan L."/>
        </authorList>
    </citation>
    <scope>NUCLEOTIDE SEQUENCE [LARGE SCALE GENOMIC DNA]</scope>
    <source>
        <strain evidence="5">ZHUSHIDOU_FW_LH</strain>
        <tissue evidence="5">Leaf</tissue>
    </source>
</reference>
<keyword evidence="3" id="KW-1133">Transmembrane helix</keyword>
<dbReference type="Pfam" id="PF12796">
    <property type="entry name" value="Ank_2"/>
    <property type="match status" value="1"/>
</dbReference>
<dbReference type="PANTHER" id="PTHR24177:SF329">
    <property type="entry name" value="ANKYRIN REPEAT PROTEIN"/>
    <property type="match status" value="1"/>
</dbReference>
<evidence type="ECO:0000313" key="6">
    <source>
        <dbReference type="Proteomes" id="UP001372338"/>
    </source>
</evidence>
<dbReference type="SUPFAM" id="SSF48403">
    <property type="entry name" value="Ankyrin repeat"/>
    <property type="match status" value="1"/>
</dbReference>
<feature type="transmembrane region" description="Helical" evidence="3">
    <location>
        <begin position="597"/>
        <end position="617"/>
    </location>
</feature>
<dbReference type="EMBL" id="JAYWIO010000001">
    <property type="protein sequence ID" value="KAK7291088.1"/>
    <property type="molecule type" value="Genomic_DNA"/>
</dbReference>
<evidence type="ECO:0000256" key="3">
    <source>
        <dbReference type="SAM" id="Phobius"/>
    </source>
</evidence>
<accession>A0AAN9J453</accession>
<organism evidence="5 6">
    <name type="scientific">Crotalaria pallida</name>
    <name type="common">Smooth rattlebox</name>
    <name type="synonym">Crotalaria striata</name>
    <dbReference type="NCBI Taxonomy" id="3830"/>
    <lineage>
        <taxon>Eukaryota</taxon>
        <taxon>Viridiplantae</taxon>
        <taxon>Streptophyta</taxon>
        <taxon>Embryophyta</taxon>
        <taxon>Tracheophyta</taxon>
        <taxon>Spermatophyta</taxon>
        <taxon>Magnoliopsida</taxon>
        <taxon>eudicotyledons</taxon>
        <taxon>Gunneridae</taxon>
        <taxon>Pentapetalae</taxon>
        <taxon>rosids</taxon>
        <taxon>fabids</taxon>
        <taxon>Fabales</taxon>
        <taxon>Fabaceae</taxon>
        <taxon>Papilionoideae</taxon>
        <taxon>50 kb inversion clade</taxon>
        <taxon>genistoids sensu lato</taxon>
        <taxon>core genistoids</taxon>
        <taxon>Crotalarieae</taxon>
        <taxon>Crotalaria</taxon>
    </lineage>
</organism>
<dbReference type="PROSITE" id="PS50297">
    <property type="entry name" value="ANK_REP_REGION"/>
    <property type="match status" value="1"/>
</dbReference>
<dbReference type="Proteomes" id="UP001372338">
    <property type="component" value="Unassembled WGS sequence"/>
</dbReference>
<evidence type="ECO:0000313" key="5">
    <source>
        <dbReference type="EMBL" id="KAK7291088.1"/>
    </source>
</evidence>
<keyword evidence="2" id="KW-0040">ANK repeat</keyword>
<dbReference type="InterPro" id="IPR036770">
    <property type="entry name" value="Ankyrin_rpt-contain_sf"/>
</dbReference>
<evidence type="ECO:0000256" key="1">
    <source>
        <dbReference type="ARBA" id="ARBA00004413"/>
    </source>
</evidence>
<name>A0AAN9J453_CROPI</name>
<gene>
    <name evidence="5" type="ORF">RIF29_05970</name>
</gene>
<evidence type="ECO:0000256" key="2">
    <source>
        <dbReference type="PROSITE-ProRule" id="PRU00023"/>
    </source>
</evidence>
<keyword evidence="6" id="KW-1185">Reference proteome</keyword>
<dbReference type="Pfam" id="PF13962">
    <property type="entry name" value="PGG"/>
    <property type="match status" value="1"/>
</dbReference>
<dbReference type="InterPro" id="IPR002110">
    <property type="entry name" value="Ankyrin_rpt"/>
</dbReference>
<comment type="subcellular location">
    <subcellularLocation>
        <location evidence="1">Cell membrane</location>
        <topology evidence="1">Peripheral membrane protein</topology>
        <orientation evidence="1">Cytoplasmic side</orientation>
    </subcellularLocation>
</comment>
<feature type="transmembrane region" description="Helical" evidence="3">
    <location>
        <begin position="680"/>
        <end position="705"/>
    </location>
</feature>
<feature type="transmembrane region" description="Helical" evidence="3">
    <location>
        <begin position="711"/>
        <end position="729"/>
    </location>
</feature>
<dbReference type="PROSITE" id="PS50088">
    <property type="entry name" value="ANK_REPEAT"/>
    <property type="match status" value="1"/>
</dbReference>
<dbReference type="SMART" id="SM00248">
    <property type="entry name" value="ANK"/>
    <property type="match status" value="4"/>
</dbReference>
<keyword evidence="3" id="KW-0812">Transmembrane</keyword>
<dbReference type="AlphaFoldDB" id="A0AAN9J453"/>